<keyword evidence="3" id="KW-1185">Reference proteome</keyword>
<dbReference type="EMBL" id="WIGM01000289">
    <property type="protein sequence ID" value="KAF6830234.1"/>
    <property type="molecule type" value="Genomic_DNA"/>
</dbReference>
<dbReference type="AlphaFoldDB" id="A0A8H6KEY3"/>
<evidence type="ECO:0000313" key="3">
    <source>
        <dbReference type="Proteomes" id="UP000639643"/>
    </source>
</evidence>
<feature type="region of interest" description="Disordered" evidence="1">
    <location>
        <begin position="1"/>
        <end position="29"/>
    </location>
</feature>
<evidence type="ECO:0000256" key="1">
    <source>
        <dbReference type="SAM" id="MobiDB-lite"/>
    </source>
</evidence>
<feature type="compositionally biased region" description="Basic and acidic residues" evidence="1">
    <location>
        <begin position="151"/>
        <end position="178"/>
    </location>
</feature>
<evidence type="ECO:0000313" key="2">
    <source>
        <dbReference type="EMBL" id="KAF6830234.1"/>
    </source>
</evidence>
<gene>
    <name evidence="2" type="ORF">CMUS01_07815</name>
</gene>
<feature type="compositionally biased region" description="Low complexity" evidence="1">
    <location>
        <begin position="1"/>
        <end position="11"/>
    </location>
</feature>
<dbReference type="Proteomes" id="UP000639643">
    <property type="component" value="Unassembled WGS sequence"/>
</dbReference>
<accession>A0A8H6KEY3</accession>
<sequence>MDVDDQQQQQVTRRAAWVSRGDSHGSPHRIHIDSRRTRIAYLACRFAVFCSPLEAPICASRKGMLGESHPRRRIGVVALGGVGATKELLRRVGSDDETLTSVVLGVTLGAGSRGRRATNDSGFGPGIDGLSLLTLLQTQRARRRQAVKGHRFVEAPRRQSSRDWKWREKPDDLGCRRG</sequence>
<reference evidence="2" key="1">
    <citation type="journal article" date="2020" name="Phytopathology">
        <title>Genome Sequence Resources of Colletotrichum truncatum, C. plurivorum, C. musicola, and C. sojae: Four Species Pathogenic to Soybean (Glycine max).</title>
        <authorList>
            <person name="Rogerio F."/>
            <person name="Boufleur T.R."/>
            <person name="Ciampi-Guillardi M."/>
            <person name="Sukno S.A."/>
            <person name="Thon M.R."/>
            <person name="Massola Junior N.S."/>
            <person name="Baroncelli R."/>
        </authorList>
    </citation>
    <scope>NUCLEOTIDE SEQUENCE</scope>
    <source>
        <strain evidence="2">LFN0074</strain>
    </source>
</reference>
<comment type="caution">
    <text evidence="2">The sequence shown here is derived from an EMBL/GenBank/DDBJ whole genome shotgun (WGS) entry which is preliminary data.</text>
</comment>
<name>A0A8H6KEY3_9PEZI</name>
<proteinExistence type="predicted"/>
<feature type="region of interest" description="Disordered" evidence="1">
    <location>
        <begin position="147"/>
        <end position="178"/>
    </location>
</feature>
<organism evidence="2 3">
    <name type="scientific">Colletotrichum musicola</name>
    <dbReference type="NCBI Taxonomy" id="2175873"/>
    <lineage>
        <taxon>Eukaryota</taxon>
        <taxon>Fungi</taxon>
        <taxon>Dikarya</taxon>
        <taxon>Ascomycota</taxon>
        <taxon>Pezizomycotina</taxon>
        <taxon>Sordariomycetes</taxon>
        <taxon>Hypocreomycetidae</taxon>
        <taxon>Glomerellales</taxon>
        <taxon>Glomerellaceae</taxon>
        <taxon>Colletotrichum</taxon>
        <taxon>Colletotrichum orchidearum species complex</taxon>
    </lineage>
</organism>
<protein>
    <submittedName>
        <fullName evidence="2">Uncharacterized protein</fullName>
    </submittedName>
</protein>